<dbReference type="AlphaFoldDB" id="A0A1Q3BHG2"/>
<dbReference type="OrthoDB" id="1730907at2759"/>
<protein>
    <submittedName>
        <fullName evidence="2">RVT_3 domain-containing protein</fullName>
    </submittedName>
</protein>
<feature type="domain" description="RNase H type-1" evidence="1">
    <location>
        <begin position="81"/>
        <end position="170"/>
    </location>
</feature>
<keyword evidence="3" id="KW-1185">Reference proteome</keyword>
<dbReference type="GO" id="GO:0004523">
    <property type="term" value="F:RNA-DNA hybrid ribonuclease activity"/>
    <property type="evidence" value="ECO:0007669"/>
    <property type="project" value="InterPro"/>
</dbReference>
<dbReference type="InParanoid" id="A0A1Q3BHG2"/>
<evidence type="ECO:0000313" key="3">
    <source>
        <dbReference type="Proteomes" id="UP000187406"/>
    </source>
</evidence>
<accession>A0A1Q3BHG2</accession>
<dbReference type="CDD" id="cd09279">
    <property type="entry name" value="RNase_HI_like"/>
    <property type="match status" value="1"/>
</dbReference>
<dbReference type="Gene3D" id="3.30.420.10">
    <property type="entry name" value="Ribonuclease H-like superfamily/Ribonuclease H"/>
    <property type="match status" value="1"/>
</dbReference>
<dbReference type="EMBL" id="BDDD01000535">
    <property type="protein sequence ID" value="GAV67329.1"/>
    <property type="molecule type" value="Genomic_DNA"/>
</dbReference>
<dbReference type="Pfam" id="PF13456">
    <property type="entry name" value="RVT_3"/>
    <property type="match status" value="1"/>
</dbReference>
<reference evidence="3" key="1">
    <citation type="submission" date="2016-04" db="EMBL/GenBank/DDBJ databases">
        <title>Cephalotus genome sequencing.</title>
        <authorList>
            <person name="Fukushima K."/>
            <person name="Hasebe M."/>
            <person name="Fang X."/>
        </authorList>
    </citation>
    <scope>NUCLEOTIDE SEQUENCE [LARGE SCALE GENOMIC DNA]</scope>
    <source>
        <strain evidence="3">cv. St1</strain>
    </source>
</reference>
<dbReference type="InterPro" id="IPR012337">
    <property type="entry name" value="RNaseH-like_sf"/>
</dbReference>
<organism evidence="2 3">
    <name type="scientific">Cephalotus follicularis</name>
    <name type="common">Albany pitcher plant</name>
    <dbReference type="NCBI Taxonomy" id="3775"/>
    <lineage>
        <taxon>Eukaryota</taxon>
        <taxon>Viridiplantae</taxon>
        <taxon>Streptophyta</taxon>
        <taxon>Embryophyta</taxon>
        <taxon>Tracheophyta</taxon>
        <taxon>Spermatophyta</taxon>
        <taxon>Magnoliopsida</taxon>
        <taxon>eudicotyledons</taxon>
        <taxon>Gunneridae</taxon>
        <taxon>Pentapetalae</taxon>
        <taxon>rosids</taxon>
        <taxon>fabids</taxon>
        <taxon>Oxalidales</taxon>
        <taxon>Cephalotaceae</taxon>
        <taxon>Cephalotus</taxon>
    </lineage>
</organism>
<evidence type="ECO:0000259" key="1">
    <source>
        <dbReference type="Pfam" id="PF13456"/>
    </source>
</evidence>
<name>A0A1Q3BHG2_CEPFO</name>
<dbReference type="SUPFAM" id="SSF53098">
    <property type="entry name" value="Ribonuclease H-like"/>
    <property type="match status" value="1"/>
</dbReference>
<dbReference type="GO" id="GO:0003676">
    <property type="term" value="F:nucleic acid binding"/>
    <property type="evidence" value="ECO:0007669"/>
    <property type="project" value="InterPro"/>
</dbReference>
<comment type="caution">
    <text evidence="2">The sequence shown here is derived from an EMBL/GenBank/DDBJ whole genome shotgun (WGS) entry which is preliminary data.</text>
</comment>
<dbReference type="PANTHER" id="PTHR48475">
    <property type="entry name" value="RIBONUCLEASE H"/>
    <property type="match status" value="1"/>
</dbReference>
<dbReference type="PANTHER" id="PTHR48475:SF2">
    <property type="entry name" value="RIBONUCLEASE H"/>
    <property type="match status" value="1"/>
</dbReference>
<dbReference type="Proteomes" id="UP000187406">
    <property type="component" value="Unassembled WGS sequence"/>
</dbReference>
<sequence>MTDQAFRQVLQKPETSGRLFKWTKELGEFDVHFKPRPTLKSQIISDFLVKSMSPIEEEEITEGSLILPKLWSMHIDCSSSKHSLGVGIILTSLDGRVLDYALGFDFSVTNNAAEYEALISGLKIARHVQVKKLRAYTDSQLVASQVQGVFEAKEAAMASYLREVIKHQKISSPTKSYHKYLETRTPRWIHCRSWRPQRTLWDIRQSSLGHCPF</sequence>
<dbReference type="InterPro" id="IPR036397">
    <property type="entry name" value="RNaseH_sf"/>
</dbReference>
<evidence type="ECO:0000313" key="2">
    <source>
        <dbReference type="EMBL" id="GAV67329.1"/>
    </source>
</evidence>
<dbReference type="InterPro" id="IPR002156">
    <property type="entry name" value="RNaseH_domain"/>
</dbReference>
<proteinExistence type="predicted"/>
<gene>
    <name evidence="2" type="ORF">CFOL_v3_10835</name>
</gene>